<gene>
    <name evidence="1" type="ORF">V5E97_17905</name>
</gene>
<dbReference type="RefSeq" id="WP_406700670.1">
    <property type="nucleotide sequence ID" value="NZ_CP155447.1"/>
</dbReference>
<evidence type="ECO:0000313" key="1">
    <source>
        <dbReference type="EMBL" id="XBH07830.1"/>
    </source>
</evidence>
<dbReference type="InterPro" id="IPR019587">
    <property type="entry name" value="Polyketide_cyclase/dehydratase"/>
</dbReference>
<reference evidence="1" key="1">
    <citation type="submission" date="2024-05" db="EMBL/GenBank/DDBJ databases">
        <title>Planctomycetes of the genus Singulisphaera possess chitinolytic capabilities.</title>
        <authorList>
            <person name="Ivanova A."/>
        </authorList>
    </citation>
    <scope>NUCLEOTIDE SEQUENCE</scope>
    <source>
        <strain evidence="1">Ch08T</strain>
    </source>
</reference>
<dbReference type="EMBL" id="CP155447">
    <property type="protein sequence ID" value="XBH07830.1"/>
    <property type="molecule type" value="Genomic_DNA"/>
</dbReference>
<dbReference type="Pfam" id="PF10604">
    <property type="entry name" value="Polyketide_cyc2"/>
    <property type="match status" value="1"/>
</dbReference>
<sequence>MASIRREIHVHKSRDFVWDAIRDVGAIHKRLVPGFVVDCKLEGDSRYLTFGNGMTIREIIVDVDDQAFRHVWSARGAPFTHHNASIQVFEEDDGTCRLVWIADVLPNAVAEPIAEMIQQGLNTMKTTLEA</sequence>
<protein>
    <submittedName>
        <fullName evidence="1">SRPBCC family protein</fullName>
    </submittedName>
</protein>
<organism evidence="1">
    <name type="scientific">Singulisphaera sp. Ch08</name>
    <dbReference type="NCBI Taxonomy" id="3120278"/>
    <lineage>
        <taxon>Bacteria</taxon>
        <taxon>Pseudomonadati</taxon>
        <taxon>Planctomycetota</taxon>
        <taxon>Planctomycetia</taxon>
        <taxon>Isosphaerales</taxon>
        <taxon>Isosphaeraceae</taxon>
        <taxon>Singulisphaera</taxon>
    </lineage>
</organism>
<proteinExistence type="predicted"/>
<dbReference type="InterPro" id="IPR023393">
    <property type="entry name" value="START-like_dom_sf"/>
</dbReference>
<accession>A0AAU7CRX5</accession>
<dbReference type="SUPFAM" id="SSF55961">
    <property type="entry name" value="Bet v1-like"/>
    <property type="match status" value="1"/>
</dbReference>
<dbReference type="AlphaFoldDB" id="A0AAU7CRX5"/>
<dbReference type="CDD" id="cd07821">
    <property type="entry name" value="PYR_PYL_RCAR_like"/>
    <property type="match status" value="1"/>
</dbReference>
<name>A0AAU7CRX5_9BACT</name>
<dbReference type="Gene3D" id="3.30.530.20">
    <property type="match status" value="1"/>
</dbReference>